<dbReference type="EMBL" id="BAAACX010000018">
    <property type="protein sequence ID" value="GAA0405025.1"/>
    <property type="molecule type" value="Genomic_DNA"/>
</dbReference>
<feature type="domain" description="NodB homology" evidence="3">
    <location>
        <begin position="23"/>
        <end position="206"/>
    </location>
</feature>
<organism evidence="4 5">
    <name type="scientific">Paenibacillus motobuensis</name>
    <dbReference type="NCBI Taxonomy" id="295324"/>
    <lineage>
        <taxon>Bacteria</taxon>
        <taxon>Bacillati</taxon>
        <taxon>Bacillota</taxon>
        <taxon>Bacilli</taxon>
        <taxon>Bacillales</taxon>
        <taxon>Paenibacillaceae</taxon>
        <taxon>Paenibacillus</taxon>
    </lineage>
</organism>
<sequence>MKYRNHGVMAKGSLVHRVPTQEKAVAFTFDDGPHPVFTEQVLEIFQKINGRATFCMIGQEIDKFGDIAAKVHAAGHEMVNHTYSHPDLTQLTVEEARAEILLGDERIRRVTGKPASNFRPPFFAVNEAILSLAAEFGYHSIGCVNGEAKDWEQPQPGADFIVEHTRPTVANGSILLFHDGYGDRAQTIKAVQVLVQELAAEGYRFVTVNELLALAEYHE</sequence>
<dbReference type="Pfam" id="PF01522">
    <property type="entry name" value="Polysacc_deac_1"/>
    <property type="match status" value="1"/>
</dbReference>
<dbReference type="InterPro" id="IPR050248">
    <property type="entry name" value="Polysacc_deacetylase_ArnD"/>
</dbReference>
<dbReference type="InterPro" id="IPR011330">
    <property type="entry name" value="Glyco_hydro/deAcase_b/a-brl"/>
</dbReference>
<keyword evidence="5" id="KW-1185">Reference proteome</keyword>
<keyword evidence="2" id="KW-0378">Hydrolase</keyword>
<protein>
    <submittedName>
        <fullName evidence="4">Polysaccharide deacetylase family sporulation protein PdaB</fullName>
    </submittedName>
</protein>
<dbReference type="CDD" id="cd10917">
    <property type="entry name" value="CE4_NodB_like_6s_7s"/>
    <property type="match status" value="1"/>
</dbReference>
<dbReference type="PANTHER" id="PTHR10587">
    <property type="entry name" value="GLYCOSYL TRANSFERASE-RELATED"/>
    <property type="match status" value="1"/>
</dbReference>
<proteinExistence type="predicted"/>
<evidence type="ECO:0000313" key="5">
    <source>
        <dbReference type="Proteomes" id="UP001500340"/>
    </source>
</evidence>
<accession>A0ABN0YQ42</accession>
<evidence type="ECO:0000256" key="1">
    <source>
        <dbReference type="ARBA" id="ARBA00022723"/>
    </source>
</evidence>
<evidence type="ECO:0000256" key="2">
    <source>
        <dbReference type="ARBA" id="ARBA00022801"/>
    </source>
</evidence>
<gene>
    <name evidence="4" type="primary">pdaB_2</name>
    <name evidence="4" type="ORF">GCM10008933_39170</name>
</gene>
<dbReference type="Proteomes" id="UP001500340">
    <property type="component" value="Unassembled WGS sequence"/>
</dbReference>
<reference evidence="4 5" key="1">
    <citation type="journal article" date="2019" name="Int. J. Syst. Evol. Microbiol.">
        <title>The Global Catalogue of Microorganisms (GCM) 10K type strain sequencing project: providing services to taxonomists for standard genome sequencing and annotation.</title>
        <authorList>
            <consortium name="The Broad Institute Genomics Platform"/>
            <consortium name="The Broad Institute Genome Sequencing Center for Infectious Disease"/>
            <person name="Wu L."/>
            <person name="Ma J."/>
        </authorList>
    </citation>
    <scope>NUCLEOTIDE SEQUENCE [LARGE SCALE GENOMIC DNA]</scope>
    <source>
        <strain evidence="4 5">JCM 12774</strain>
    </source>
</reference>
<evidence type="ECO:0000259" key="3">
    <source>
        <dbReference type="PROSITE" id="PS51677"/>
    </source>
</evidence>
<evidence type="ECO:0000313" key="4">
    <source>
        <dbReference type="EMBL" id="GAA0405025.1"/>
    </source>
</evidence>
<dbReference type="PANTHER" id="PTHR10587:SF133">
    <property type="entry name" value="CHITIN DEACETYLASE 1-RELATED"/>
    <property type="match status" value="1"/>
</dbReference>
<comment type="caution">
    <text evidence="4">The sequence shown here is derived from an EMBL/GenBank/DDBJ whole genome shotgun (WGS) entry which is preliminary data.</text>
</comment>
<keyword evidence="1" id="KW-0479">Metal-binding</keyword>
<dbReference type="Gene3D" id="3.20.20.370">
    <property type="entry name" value="Glycoside hydrolase/deacetylase"/>
    <property type="match status" value="1"/>
</dbReference>
<dbReference type="PROSITE" id="PS51677">
    <property type="entry name" value="NODB"/>
    <property type="match status" value="1"/>
</dbReference>
<dbReference type="InterPro" id="IPR002509">
    <property type="entry name" value="NODB_dom"/>
</dbReference>
<dbReference type="SUPFAM" id="SSF88713">
    <property type="entry name" value="Glycoside hydrolase/deacetylase"/>
    <property type="match status" value="1"/>
</dbReference>
<name>A0ABN0YQ42_9BACL</name>